<sequence length="54" mass="6246">MVQVSKPTKVHKNNSVPSMPVVGKYKGKPGLLIHHLTRYSYHRLLLRHIMVVQK</sequence>
<feature type="region of interest" description="Disordered" evidence="1">
    <location>
        <begin position="1"/>
        <end position="21"/>
    </location>
</feature>
<feature type="non-terminal residue" evidence="2">
    <location>
        <position position="54"/>
    </location>
</feature>
<organism evidence="2 3">
    <name type="scientific">Dovyalis caffra</name>
    <dbReference type="NCBI Taxonomy" id="77055"/>
    <lineage>
        <taxon>Eukaryota</taxon>
        <taxon>Viridiplantae</taxon>
        <taxon>Streptophyta</taxon>
        <taxon>Embryophyta</taxon>
        <taxon>Tracheophyta</taxon>
        <taxon>Spermatophyta</taxon>
        <taxon>Magnoliopsida</taxon>
        <taxon>eudicotyledons</taxon>
        <taxon>Gunneridae</taxon>
        <taxon>Pentapetalae</taxon>
        <taxon>rosids</taxon>
        <taxon>fabids</taxon>
        <taxon>Malpighiales</taxon>
        <taxon>Salicaceae</taxon>
        <taxon>Flacourtieae</taxon>
        <taxon>Dovyalis</taxon>
    </lineage>
</organism>
<accession>A0AAV1RPP6</accession>
<protein>
    <submittedName>
        <fullName evidence="2">Uncharacterized protein</fullName>
    </submittedName>
</protein>
<keyword evidence="3" id="KW-1185">Reference proteome</keyword>
<dbReference type="EMBL" id="CAWUPB010001156">
    <property type="protein sequence ID" value="CAK7338686.1"/>
    <property type="molecule type" value="Genomic_DNA"/>
</dbReference>
<reference evidence="2 3" key="1">
    <citation type="submission" date="2024-01" db="EMBL/GenBank/DDBJ databases">
        <authorList>
            <person name="Waweru B."/>
        </authorList>
    </citation>
    <scope>NUCLEOTIDE SEQUENCE [LARGE SCALE GENOMIC DNA]</scope>
</reference>
<evidence type="ECO:0000313" key="2">
    <source>
        <dbReference type="EMBL" id="CAK7338686.1"/>
    </source>
</evidence>
<evidence type="ECO:0000313" key="3">
    <source>
        <dbReference type="Proteomes" id="UP001314170"/>
    </source>
</evidence>
<name>A0AAV1RPP6_9ROSI</name>
<evidence type="ECO:0000256" key="1">
    <source>
        <dbReference type="SAM" id="MobiDB-lite"/>
    </source>
</evidence>
<dbReference type="AlphaFoldDB" id="A0AAV1RPP6"/>
<proteinExistence type="predicted"/>
<dbReference type="Proteomes" id="UP001314170">
    <property type="component" value="Unassembled WGS sequence"/>
</dbReference>
<gene>
    <name evidence="2" type="ORF">DCAF_LOCUS13734</name>
</gene>
<comment type="caution">
    <text evidence="2">The sequence shown here is derived from an EMBL/GenBank/DDBJ whole genome shotgun (WGS) entry which is preliminary data.</text>
</comment>